<dbReference type="Pfam" id="PF19654">
    <property type="entry name" value="DUF6157"/>
    <property type="match status" value="1"/>
</dbReference>
<organism evidence="1 2">
    <name type="scientific">Sphingobacterium thalpophilum</name>
    <dbReference type="NCBI Taxonomy" id="259"/>
    <lineage>
        <taxon>Bacteria</taxon>
        <taxon>Pseudomonadati</taxon>
        <taxon>Bacteroidota</taxon>
        <taxon>Sphingobacteriia</taxon>
        <taxon>Sphingobacteriales</taxon>
        <taxon>Sphingobacteriaceae</taxon>
        <taxon>Sphingobacterium</taxon>
    </lineage>
</organism>
<reference evidence="1 2" key="1">
    <citation type="submission" date="2019-05" db="EMBL/GenBank/DDBJ databases">
        <authorList>
            <consortium name="Pathogen Informatics"/>
        </authorList>
    </citation>
    <scope>NUCLEOTIDE SEQUENCE [LARGE SCALE GENOMIC DNA]</scope>
    <source>
        <strain evidence="1 2">NCTC11429</strain>
    </source>
</reference>
<dbReference type="GeneID" id="78465089"/>
<dbReference type="EMBL" id="LR590484">
    <property type="protein sequence ID" value="VTR52117.1"/>
    <property type="molecule type" value="Genomic_DNA"/>
</dbReference>
<dbReference type="RefSeq" id="WP_028070296.1">
    <property type="nucleotide sequence ID" value="NZ_JBCNLX010000010.1"/>
</dbReference>
<name>A0A4U9VZM6_9SPHI</name>
<dbReference type="KEGG" id="stha:NCTC11429_04507"/>
<dbReference type="InterPro" id="IPR046155">
    <property type="entry name" value="DUF6157"/>
</dbReference>
<accession>A0A4U9VZM6</accession>
<proteinExistence type="predicted"/>
<evidence type="ECO:0000313" key="1">
    <source>
        <dbReference type="EMBL" id="VTR52117.1"/>
    </source>
</evidence>
<protein>
    <submittedName>
        <fullName evidence="1">Uncharacterized protein</fullName>
    </submittedName>
</protein>
<evidence type="ECO:0000313" key="2">
    <source>
        <dbReference type="Proteomes" id="UP000308196"/>
    </source>
</evidence>
<dbReference type="Proteomes" id="UP000308196">
    <property type="component" value="Chromosome"/>
</dbReference>
<gene>
    <name evidence="1" type="ORF">NCTC11429_04507</name>
</gene>
<dbReference type="AlphaFoldDB" id="A0A4U9VZM6"/>
<sequence length="136" mass="15437">MKVYSTNYYNTFIEVADDCAATRGTIPPAKEKKTIACLQYEILTKSPYSLTSDDLLFQLYADRNALPAERYAEARTLFFSKGQPCLRTSPLTKKYGFGIHCNNEGKLALYGVETDEYRSLVKNKDIVKVRATRSNK</sequence>